<feature type="transmembrane region" description="Helical" evidence="1">
    <location>
        <begin position="220"/>
        <end position="236"/>
    </location>
</feature>
<feature type="transmembrane region" description="Helical" evidence="1">
    <location>
        <begin position="20"/>
        <end position="49"/>
    </location>
</feature>
<gene>
    <name evidence="2" type="ORF">EJO50_10365</name>
</gene>
<keyword evidence="3" id="KW-1185">Reference proteome</keyword>
<dbReference type="RefSeq" id="WP_125973922.1">
    <property type="nucleotide sequence ID" value="NZ_CP034433.1"/>
</dbReference>
<evidence type="ECO:0008006" key="4">
    <source>
        <dbReference type="Google" id="ProtNLM"/>
    </source>
</evidence>
<proteinExistence type="predicted"/>
<keyword evidence="1" id="KW-0472">Membrane</keyword>
<dbReference type="KEGG" id="iod:EJO50_10365"/>
<reference evidence="2 3" key="1">
    <citation type="submission" date="2018-12" db="EMBL/GenBank/DDBJ databases">
        <title>Complete genome sequence of Iodobacter sp. H11R3.</title>
        <authorList>
            <person name="Bae J.-W."/>
        </authorList>
    </citation>
    <scope>NUCLEOTIDE SEQUENCE [LARGE SCALE GENOMIC DNA]</scope>
    <source>
        <strain evidence="2 3">H11R3</strain>
    </source>
</reference>
<keyword evidence="1" id="KW-0812">Transmembrane</keyword>
<organism evidence="2 3">
    <name type="scientific">Iodobacter ciconiae</name>
    <dbReference type="NCBI Taxonomy" id="2496266"/>
    <lineage>
        <taxon>Bacteria</taxon>
        <taxon>Pseudomonadati</taxon>
        <taxon>Pseudomonadota</taxon>
        <taxon>Betaproteobacteria</taxon>
        <taxon>Neisseriales</taxon>
        <taxon>Chitinibacteraceae</taxon>
        <taxon>Iodobacter</taxon>
    </lineage>
</organism>
<dbReference type="EMBL" id="CP034433">
    <property type="protein sequence ID" value="AZN36848.1"/>
    <property type="molecule type" value="Genomic_DNA"/>
</dbReference>
<dbReference type="Proteomes" id="UP000282438">
    <property type="component" value="Chromosome"/>
</dbReference>
<feature type="transmembrane region" description="Helical" evidence="1">
    <location>
        <begin position="277"/>
        <end position="295"/>
    </location>
</feature>
<name>A0A3S8ZTP4_9NEIS</name>
<accession>A0A3S8ZTP4</accession>
<protein>
    <recommendedName>
        <fullName evidence="4">EpsG family protein</fullName>
    </recommendedName>
</protein>
<feature type="transmembrane region" description="Helical" evidence="1">
    <location>
        <begin position="191"/>
        <end position="214"/>
    </location>
</feature>
<feature type="transmembrane region" description="Helical" evidence="1">
    <location>
        <begin position="307"/>
        <end position="323"/>
    </location>
</feature>
<dbReference type="InterPro" id="IPR049458">
    <property type="entry name" value="EpsG-like"/>
</dbReference>
<sequence>MEFIINKWKYLKKTDVINVFIMFCATMLFYLFSPFFSVLVALFFLSLVFEGEKARVCILVVMFLCLYSMIIFFKPISGDWNWYTQHYKVLESMDFFAYYGHTYGPFTIKFTEPFYYFMSFSLSRISGANVTLLAVVVSTIFYSVFTFSLFKLSKYFSVVSWQQNIIVIAAILLSVTPTLVLHLVRQEMASAFLFCSFALFLSGSKRSAICFLILSVFTHQSAATVLGILMASFVLSRLPFRGIWILTFLISLLIGLFYAKSGYFISEENSGKSDGVISPMVYFYDVALFVSFLFSIHSAKIDSAVKVVFYVLITSYIGFLLGVSSEPLPLLRMYFYVEWFRAFFIVVILSRLASLFYFNVLSFFVLLMGLAYTNYRISSSALGFPLTIYSFINKSIQSWMFVF</sequence>
<evidence type="ECO:0000256" key="1">
    <source>
        <dbReference type="SAM" id="Phobius"/>
    </source>
</evidence>
<feature type="transmembrane region" description="Helical" evidence="1">
    <location>
        <begin position="56"/>
        <end position="76"/>
    </location>
</feature>
<dbReference type="AlphaFoldDB" id="A0A3S8ZTP4"/>
<evidence type="ECO:0000313" key="2">
    <source>
        <dbReference type="EMBL" id="AZN36848.1"/>
    </source>
</evidence>
<feature type="transmembrane region" description="Helical" evidence="1">
    <location>
        <begin position="165"/>
        <end position="184"/>
    </location>
</feature>
<feature type="transmembrane region" description="Helical" evidence="1">
    <location>
        <begin position="130"/>
        <end position="150"/>
    </location>
</feature>
<keyword evidence="1" id="KW-1133">Transmembrane helix</keyword>
<feature type="transmembrane region" description="Helical" evidence="1">
    <location>
        <begin position="343"/>
        <end position="372"/>
    </location>
</feature>
<dbReference type="Pfam" id="PF14897">
    <property type="entry name" value="EpsG"/>
    <property type="match status" value="1"/>
</dbReference>
<dbReference type="OrthoDB" id="8579848at2"/>
<evidence type="ECO:0000313" key="3">
    <source>
        <dbReference type="Proteomes" id="UP000282438"/>
    </source>
</evidence>
<feature type="transmembrane region" description="Helical" evidence="1">
    <location>
        <begin position="243"/>
        <end position="265"/>
    </location>
</feature>